<dbReference type="NCBIfam" id="TIGR00842">
    <property type="entry name" value="bcct"/>
    <property type="match status" value="1"/>
</dbReference>
<evidence type="ECO:0000256" key="5">
    <source>
        <dbReference type="ARBA" id="ARBA00022692"/>
    </source>
</evidence>
<keyword evidence="3" id="KW-0813">Transport</keyword>
<keyword evidence="10" id="KW-1185">Reference proteome</keyword>
<proteinExistence type="inferred from homology"/>
<keyword evidence="7 8" id="KW-0472">Membrane</keyword>
<feature type="transmembrane region" description="Helical" evidence="8">
    <location>
        <begin position="86"/>
        <end position="107"/>
    </location>
</feature>
<feature type="transmembrane region" description="Helical" evidence="8">
    <location>
        <begin position="462"/>
        <end position="482"/>
    </location>
</feature>
<feature type="transmembrane region" description="Helical" evidence="8">
    <location>
        <begin position="343"/>
        <end position="366"/>
    </location>
</feature>
<dbReference type="EMBL" id="CP017269">
    <property type="protein sequence ID" value="AOT71606.1"/>
    <property type="molecule type" value="Genomic_DNA"/>
</dbReference>
<evidence type="ECO:0000256" key="6">
    <source>
        <dbReference type="ARBA" id="ARBA00022989"/>
    </source>
</evidence>
<organism evidence="9 10">
    <name type="scientific">Geosporobacter ferrireducens</name>
    <dbReference type="NCBI Taxonomy" id="1424294"/>
    <lineage>
        <taxon>Bacteria</taxon>
        <taxon>Bacillati</taxon>
        <taxon>Bacillota</taxon>
        <taxon>Clostridia</taxon>
        <taxon>Peptostreptococcales</taxon>
        <taxon>Thermotaleaceae</taxon>
        <taxon>Geosporobacter</taxon>
    </lineage>
</organism>
<feature type="transmembrane region" description="Helical" evidence="8">
    <location>
        <begin position="313"/>
        <end position="331"/>
    </location>
</feature>
<dbReference type="PROSITE" id="PS01303">
    <property type="entry name" value="BCCT"/>
    <property type="match status" value="1"/>
</dbReference>
<dbReference type="AlphaFoldDB" id="A0A1D8GL18"/>
<keyword evidence="5 8" id="KW-0812">Transmembrane</keyword>
<sequence length="498" mass="54136">MKKQKDQKVFFISLFVVFSIVLWGILDSEGFGRASAGVFNFLVDKFGWFYLLSMFSFVVFSVVLAFSKYGRIRLGPDDSEPEYSYISWFAMLFSAGMGIGLVFWGVAEPLNHFMAPLGIEAGTPAAADFAIKKSFFHWGLHPWANYSVMGLALAYFQFRKNKPGLISSVFYPLIGEKGVKGPIGHAIDILAIFATVAGVATSLGLGTLQINSGLSHLFGVPNHIPIQISIIAIITIMFMLSAVTGIDKGIKWLSNINLSLAALLMLLGVLIGPSAMIINVFTNGLGLYLGDLIRDSFYVEAFGDSSWLGGWTIFYWAWWIAWAPFVGTFIARISKGRTIREFIAGVLLLPTLGSFLWFATFGTLGINLGPDVASEAIKSTPTAFFVVMSHYPMGGILSFVAVILLCTFFVTSADSATFVLGMMSANGALNPNTGRKVVWAVIQSLLAFVLMLAGGLGALQTASIAAAFPFTIVMIFCMVSLMKELGQEQGIRHKENSF</sequence>
<dbReference type="PANTHER" id="PTHR30047:SF7">
    <property type="entry name" value="HIGH-AFFINITY CHOLINE TRANSPORT PROTEIN"/>
    <property type="match status" value="1"/>
</dbReference>
<keyword evidence="4" id="KW-1003">Cell membrane</keyword>
<dbReference type="RefSeq" id="WP_069979625.1">
    <property type="nucleotide sequence ID" value="NZ_CP017269.1"/>
</dbReference>
<protein>
    <submittedName>
        <fullName evidence="9">Choline transporter</fullName>
    </submittedName>
</protein>
<dbReference type="Proteomes" id="UP000095743">
    <property type="component" value="Chromosome"/>
</dbReference>
<comment type="similarity">
    <text evidence="2">Belongs to the BCCT transporter (TC 2.A.15) family.</text>
</comment>
<evidence type="ECO:0000256" key="7">
    <source>
        <dbReference type="ARBA" id="ARBA00023136"/>
    </source>
</evidence>
<evidence type="ECO:0000256" key="1">
    <source>
        <dbReference type="ARBA" id="ARBA00004651"/>
    </source>
</evidence>
<keyword evidence="6 8" id="KW-1133">Transmembrane helix</keyword>
<feature type="transmembrane region" description="Helical" evidence="8">
    <location>
        <begin position="140"/>
        <end position="158"/>
    </location>
</feature>
<dbReference type="KEGG" id="gfe:Gferi_19950"/>
<dbReference type="OrthoDB" id="9775735at2"/>
<evidence type="ECO:0000256" key="8">
    <source>
        <dbReference type="SAM" id="Phobius"/>
    </source>
</evidence>
<dbReference type="GO" id="GO:0005886">
    <property type="term" value="C:plasma membrane"/>
    <property type="evidence" value="ECO:0007669"/>
    <property type="project" value="UniProtKB-SubCell"/>
</dbReference>
<evidence type="ECO:0000256" key="4">
    <source>
        <dbReference type="ARBA" id="ARBA00022475"/>
    </source>
</evidence>
<feature type="transmembrane region" description="Helical" evidence="8">
    <location>
        <begin position="46"/>
        <end position="66"/>
    </location>
</feature>
<name>A0A1D8GL18_9FIRM</name>
<feature type="transmembrane region" description="Helical" evidence="8">
    <location>
        <begin position="186"/>
        <end position="206"/>
    </location>
</feature>
<reference evidence="9 10" key="1">
    <citation type="submission" date="2016-09" db="EMBL/GenBank/DDBJ databases">
        <title>Genomic analysis reveals versatility of anaerobic energy metabolism of Geosporobacter ferrireducens IRF9 of phylum Firmicutes.</title>
        <authorList>
            <person name="Kim S.-J."/>
        </authorList>
    </citation>
    <scope>NUCLEOTIDE SEQUENCE [LARGE SCALE GENOMIC DNA]</scope>
    <source>
        <strain evidence="9 10">IRF9</strain>
    </source>
</reference>
<dbReference type="PANTHER" id="PTHR30047">
    <property type="entry name" value="HIGH-AFFINITY CHOLINE TRANSPORT PROTEIN-RELATED"/>
    <property type="match status" value="1"/>
</dbReference>
<feature type="transmembrane region" description="Helical" evidence="8">
    <location>
        <begin position="437"/>
        <end position="456"/>
    </location>
</feature>
<comment type="subcellular location">
    <subcellularLocation>
        <location evidence="1">Cell membrane</location>
        <topology evidence="1">Multi-pass membrane protein</topology>
    </subcellularLocation>
</comment>
<gene>
    <name evidence="9" type="ORF">Gferi_19950</name>
</gene>
<dbReference type="InterPro" id="IPR018093">
    <property type="entry name" value="BCCT_CS"/>
</dbReference>
<feature type="transmembrane region" description="Helical" evidence="8">
    <location>
        <begin position="396"/>
        <end position="425"/>
    </location>
</feature>
<evidence type="ECO:0000313" key="10">
    <source>
        <dbReference type="Proteomes" id="UP000095743"/>
    </source>
</evidence>
<evidence type="ECO:0000256" key="3">
    <source>
        <dbReference type="ARBA" id="ARBA00022448"/>
    </source>
</evidence>
<feature type="transmembrane region" description="Helical" evidence="8">
    <location>
        <begin position="226"/>
        <end position="246"/>
    </location>
</feature>
<dbReference type="GO" id="GO:0022857">
    <property type="term" value="F:transmembrane transporter activity"/>
    <property type="evidence" value="ECO:0007669"/>
    <property type="project" value="InterPro"/>
</dbReference>
<evidence type="ECO:0000256" key="2">
    <source>
        <dbReference type="ARBA" id="ARBA00005658"/>
    </source>
</evidence>
<accession>A0A1D8GL18</accession>
<dbReference type="Pfam" id="PF02028">
    <property type="entry name" value="BCCT"/>
    <property type="match status" value="1"/>
</dbReference>
<dbReference type="InterPro" id="IPR000060">
    <property type="entry name" value="BCCT_transptr"/>
</dbReference>
<feature type="transmembrane region" description="Helical" evidence="8">
    <location>
        <begin position="9"/>
        <end position="26"/>
    </location>
</feature>
<evidence type="ECO:0000313" key="9">
    <source>
        <dbReference type="EMBL" id="AOT71606.1"/>
    </source>
</evidence>
<feature type="transmembrane region" description="Helical" evidence="8">
    <location>
        <begin position="258"/>
        <end position="281"/>
    </location>
</feature>